<proteinExistence type="predicted"/>
<dbReference type="AlphaFoldDB" id="A0A286RLH5"/>
<gene>
    <name evidence="1" type="ORF">THTE_4209</name>
</gene>
<accession>A0A286RLH5</accession>
<name>A0A286RLH5_9BACT</name>
<evidence type="ECO:0000313" key="2">
    <source>
        <dbReference type="Proteomes" id="UP000215086"/>
    </source>
</evidence>
<organism evidence="1 2">
    <name type="scientific">Thermogutta terrifontis</name>
    <dbReference type="NCBI Taxonomy" id="1331910"/>
    <lineage>
        <taxon>Bacteria</taxon>
        <taxon>Pseudomonadati</taxon>
        <taxon>Planctomycetota</taxon>
        <taxon>Planctomycetia</taxon>
        <taxon>Pirellulales</taxon>
        <taxon>Thermoguttaceae</taxon>
        <taxon>Thermogutta</taxon>
    </lineage>
</organism>
<dbReference type="Proteomes" id="UP000215086">
    <property type="component" value="Chromosome"/>
</dbReference>
<dbReference type="EMBL" id="CP018477">
    <property type="protein sequence ID" value="ASV76810.1"/>
    <property type="molecule type" value="Genomic_DNA"/>
</dbReference>
<sequence length="54" mass="6276">MGRHIVEECFAVHFRRPWLVPQLCGPQGFCGRIDAPARHLNADDNTRVEELNRF</sequence>
<protein>
    <submittedName>
        <fullName evidence="1">Uncharacterized protein</fullName>
    </submittedName>
</protein>
<reference evidence="1 2" key="1">
    <citation type="journal article" name="Front. Microbiol.">
        <title>Sugar Metabolism of the First Thermophilic Planctomycete Thermogutta terrifontis: Comparative Genomic and Transcriptomic Approaches.</title>
        <authorList>
            <person name="Elcheninov A.G."/>
            <person name="Menzel P."/>
            <person name="Gudbergsdottir S.R."/>
            <person name="Slesarev A.I."/>
            <person name="Kadnikov V.V."/>
            <person name="Krogh A."/>
            <person name="Bonch-Osmolovskaya E.A."/>
            <person name="Peng X."/>
            <person name="Kublanov I.V."/>
        </authorList>
    </citation>
    <scope>NUCLEOTIDE SEQUENCE [LARGE SCALE GENOMIC DNA]</scope>
    <source>
        <strain evidence="1 2">R1</strain>
    </source>
</reference>
<dbReference type="KEGG" id="ttf:THTE_4209"/>
<evidence type="ECO:0000313" key="1">
    <source>
        <dbReference type="EMBL" id="ASV76810.1"/>
    </source>
</evidence>
<keyword evidence="2" id="KW-1185">Reference proteome</keyword>